<feature type="compositionally biased region" description="Low complexity" evidence="10">
    <location>
        <begin position="67"/>
        <end position="80"/>
    </location>
</feature>
<dbReference type="InterPro" id="IPR037066">
    <property type="entry name" value="Plug_dom_sf"/>
</dbReference>
<feature type="domain" description="Outer membrane protein beta-barrel" evidence="13">
    <location>
        <begin position="361"/>
        <end position="763"/>
    </location>
</feature>
<keyword evidence="8 9" id="KW-0998">Cell outer membrane</keyword>
<keyword evidence="3 9" id="KW-0813">Transport</keyword>
<evidence type="ECO:0000313" key="15">
    <source>
        <dbReference type="Proteomes" id="UP000199391"/>
    </source>
</evidence>
<dbReference type="Pfam" id="PF14905">
    <property type="entry name" value="OMP_b-brl_3"/>
    <property type="match status" value="1"/>
</dbReference>
<evidence type="ECO:0000256" key="6">
    <source>
        <dbReference type="ARBA" id="ARBA00023136"/>
    </source>
</evidence>
<dbReference type="Gene3D" id="2.170.130.10">
    <property type="entry name" value="TonB-dependent receptor, plug domain"/>
    <property type="match status" value="1"/>
</dbReference>
<feature type="region of interest" description="Disordered" evidence="10">
    <location>
        <begin position="773"/>
        <end position="798"/>
    </location>
</feature>
<dbReference type="InterPro" id="IPR039426">
    <property type="entry name" value="TonB-dep_rcpt-like"/>
</dbReference>
<evidence type="ECO:0000256" key="1">
    <source>
        <dbReference type="ARBA" id="ARBA00004571"/>
    </source>
</evidence>
<dbReference type="PANTHER" id="PTHR40980:SF3">
    <property type="entry name" value="TONB-DEPENDENT RECEPTOR-LIKE BETA-BARREL DOMAIN-CONTAINING PROTEIN"/>
    <property type="match status" value="1"/>
</dbReference>
<evidence type="ECO:0000256" key="3">
    <source>
        <dbReference type="ARBA" id="ARBA00022448"/>
    </source>
</evidence>
<evidence type="ECO:0000256" key="11">
    <source>
        <dbReference type="SAM" id="SignalP"/>
    </source>
</evidence>
<feature type="region of interest" description="Disordered" evidence="10">
    <location>
        <begin position="42"/>
        <end position="91"/>
    </location>
</feature>
<keyword evidence="15" id="KW-1185">Reference proteome</keyword>
<evidence type="ECO:0000256" key="9">
    <source>
        <dbReference type="PROSITE-ProRule" id="PRU01360"/>
    </source>
</evidence>
<dbReference type="PROSITE" id="PS52016">
    <property type="entry name" value="TONB_DEPENDENT_REC_3"/>
    <property type="match status" value="1"/>
</dbReference>
<dbReference type="Proteomes" id="UP000199391">
    <property type="component" value="Unassembled WGS sequence"/>
</dbReference>
<gene>
    <name evidence="14" type="ORF">SAMN05216552_101817</name>
</gene>
<feature type="signal peptide" evidence="11">
    <location>
        <begin position="1"/>
        <end position="44"/>
    </location>
</feature>
<dbReference type="InterPro" id="IPR036942">
    <property type="entry name" value="Beta-barrel_TonB_sf"/>
</dbReference>
<comment type="subcellular location">
    <subcellularLocation>
        <location evidence="1 9">Cell outer membrane</location>
        <topology evidence="1 9">Multi-pass membrane protein</topology>
    </subcellularLocation>
</comment>
<dbReference type="GO" id="GO:0009279">
    <property type="term" value="C:cell outer membrane"/>
    <property type="evidence" value="ECO:0007669"/>
    <property type="project" value="UniProtKB-SubCell"/>
</dbReference>
<name>A0A1I7KMP4_9BURK</name>
<evidence type="ECO:0000256" key="4">
    <source>
        <dbReference type="ARBA" id="ARBA00022452"/>
    </source>
</evidence>
<evidence type="ECO:0000256" key="8">
    <source>
        <dbReference type="ARBA" id="ARBA00023237"/>
    </source>
</evidence>
<protein>
    <submittedName>
        <fullName evidence="14">Outer membrane receptor proteins, mostly Fe transport</fullName>
    </submittedName>
</protein>
<dbReference type="Pfam" id="PF07715">
    <property type="entry name" value="Plug"/>
    <property type="match status" value="1"/>
</dbReference>
<keyword evidence="11" id="KW-0732">Signal</keyword>
<comment type="similarity">
    <text evidence="2 9">Belongs to the TonB-dependent receptor family.</text>
</comment>
<proteinExistence type="inferred from homology"/>
<keyword evidence="7 14" id="KW-0675">Receptor</keyword>
<dbReference type="SUPFAM" id="SSF56935">
    <property type="entry name" value="Porins"/>
    <property type="match status" value="1"/>
</dbReference>
<dbReference type="InterPro" id="IPR041700">
    <property type="entry name" value="OMP_b-brl_3"/>
</dbReference>
<keyword evidence="4 9" id="KW-1134">Transmembrane beta strand</keyword>
<evidence type="ECO:0000256" key="2">
    <source>
        <dbReference type="ARBA" id="ARBA00009810"/>
    </source>
</evidence>
<evidence type="ECO:0000256" key="10">
    <source>
        <dbReference type="SAM" id="MobiDB-lite"/>
    </source>
</evidence>
<dbReference type="EMBL" id="FPBO01000018">
    <property type="protein sequence ID" value="SFU98713.1"/>
    <property type="molecule type" value="Genomic_DNA"/>
</dbReference>
<evidence type="ECO:0000256" key="7">
    <source>
        <dbReference type="ARBA" id="ARBA00023170"/>
    </source>
</evidence>
<feature type="chain" id="PRO_5011602052" evidence="11">
    <location>
        <begin position="45"/>
        <end position="798"/>
    </location>
</feature>
<accession>A0A1I7KMP4</accession>
<evidence type="ECO:0000259" key="13">
    <source>
        <dbReference type="Pfam" id="PF14905"/>
    </source>
</evidence>
<feature type="domain" description="TonB-dependent receptor plug" evidence="12">
    <location>
        <begin position="108"/>
        <end position="199"/>
    </location>
</feature>
<sequence length="798" mass="85984">MIVNADPRAPQPKKIRTVNHLPKPSTTSRLLLASCLCLAGGAHAQTAQKPPAPEKPQPAKPKPAPAAEPSKAAETPAETPVGTQTGTQAPAEMASVVVAAERQTTRIDRDVYDVKSDASSSNGTAADALNSVPSVAVDPDGSVTLRGSQNVQIMVDGKPSAMMQGDNRGAALMSIPADDIESIEVINNPGAQFGNEGGSGPILNLVMRRNRRAGGFAAINANAGTAGRYNTSVTGSYNTGPFGMQGGLNVRHDGRDSVGSTVRDRYDPFSGAMLHSTQTGSSTGLNDTVGVNGSVHYNATAKDTVGASFSYSGSSNDNQSLDHYLRYNQARLVDTDYVRTSARSGDRRNTGFGARWDHKGGADGEEFKMDLRVTDSDNTAFNRYANMYAPGSLRGTSGQSRQNNEADTRIIDYTGDYELPSDKGILRLGYKLSRTRSGNDILDVNIDPATQAETVNTQRTNRFSVTEKNYALYGSYEKPLDAYWGIQGGLRVERTELDIQQLTQNIDAANSYTNLIPSAYALRKWNDGTKLRFSYSHRIRRPNGNELNPFIIYRDEFNVSSGNPRLKPTQRDSIEVAYDAKYAGVDTKIRGYFNKETDAILERRYFINDTVLLTTRDNAGGTHSGGVELNLGGKLLPGLSLNGNMNLLRTQQRLLELTGAESRRMVNSLSARIRVNYQLGAADQLQAMIMAQGKTLMGQLERQPTTTVNLTLRHAFTPQFAMVLNVTDAFAGNRNKSLIDSATLKETRIFSYDSRIVYLGLTYRFGGFAPAGGGGRNNGGGGRNGGLGGVGPRPGVGD</sequence>
<dbReference type="AlphaFoldDB" id="A0A1I7KMP4"/>
<feature type="region of interest" description="Disordered" evidence="10">
    <location>
        <begin position="1"/>
        <end position="22"/>
    </location>
</feature>
<keyword evidence="5 9" id="KW-0812">Transmembrane</keyword>
<evidence type="ECO:0000313" key="14">
    <source>
        <dbReference type="EMBL" id="SFU98713.1"/>
    </source>
</evidence>
<evidence type="ECO:0000259" key="12">
    <source>
        <dbReference type="Pfam" id="PF07715"/>
    </source>
</evidence>
<dbReference type="PANTHER" id="PTHR40980">
    <property type="entry name" value="PLUG DOMAIN-CONTAINING PROTEIN"/>
    <property type="match status" value="1"/>
</dbReference>
<organism evidence="14 15">
    <name type="scientific">Pseudoduganella namucuonensis</name>
    <dbReference type="NCBI Taxonomy" id="1035707"/>
    <lineage>
        <taxon>Bacteria</taxon>
        <taxon>Pseudomonadati</taxon>
        <taxon>Pseudomonadota</taxon>
        <taxon>Betaproteobacteria</taxon>
        <taxon>Burkholderiales</taxon>
        <taxon>Oxalobacteraceae</taxon>
        <taxon>Telluria group</taxon>
        <taxon>Pseudoduganella</taxon>
    </lineage>
</organism>
<keyword evidence="6 9" id="KW-0472">Membrane</keyword>
<reference evidence="15" key="1">
    <citation type="submission" date="2016-10" db="EMBL/GenBank/DDBJ databases">
        <authorList>
            <person name="Varghese N."/>
            <person name="Submissions S."/>
        </authorList>
    </citation>
    <scope>NUCLEOTIDE SEQUENCE [LARGE SCALE GENOMIC DNA]</scope>
    <source>
        <strain evidence="15">CGMCC 1.11014</strain>
    </source>
</reference>
<dbReference type="InterPro" id="IPR012910">
    <property type="entry name" value="Plug_dom"/>
</dbReference>
<dbReference type="STRING" id="1035707.SAMN05216552_101817"/>
<evidence type="ECO:0000256" key="5">
    <source>
        <dbReference type="ARBA" id="ARBA00022692"/>
    </source>
</evidence>
<feature type="compositionally biased region" description="Pro residues" evidence="10">
    <location>
        <begin position="50"/>
        <end position="66"/>
    </location>
</feature>
<dbReference type="Gene3D" id="2.40.170.20">
    <property type="entry name" value="TonB-dependent receptor, beta-barrel domain"/>
    <property type="match status" value="1"/>
</dbReference>